<dbReference type="AlphaFoldDB" id="A0A2G8TG33"/>
<name>A0A2G8TG33_9BURK</name>
<gene>
    <name evidence="4" type="ORF">CR105_11120</name>
</gene>
<sequence>MAGSIQRFETQGGMSRFEPMRGIGNMFDMFDLMRPARVFEAESLRIDVNETDQAYLVKAEMPGIKKEDIKVSINGDEVTISGERDSQEERREGNVVCRERYQGRQYRSFTLPQSVDEEKATATCHDGVLELNLPKKAGSGAKQLTIL</sequence>
<comment type="caution">
    <text evidence="4">The sequence shown here is derived from an EMBL/GenBank/DDBJ whole genome shotgun (WGS) entry which is preliminary data.</text>
</comment>
<evidence type="ECO:0000256" key="1">
    <source>
        <dbReference type="PROSITE-ProRule" id="PRU00285"/>
    </source>
</evidence>
<dbReference type="Pfam" id="PF00011">
    <property type="entry name" value="HSP20"/>
    <property type="match status" value="1"/>
</dbReference>
<dbReference type="PROSITE" id="PS01031">
    <property type="entry name" value="SHSP"/>
    <property type="match status" value="1"/>
</dbReference>
<proteinExistence type="inferred from homology"/>
<dbReference type="InterPro" id="IPR002068">
    <property type="entry name" value="A-crystallin/Hsp20_dom"/>
</dbReference>
<organism evidence="4 5">
    <name type="scientific">Massilia eurypsychrophila</name>
    <dbReference type="NCBI Taxonomy" id="1485217"/>
    <lineage>
        <taxon>Bacteria</taxon>
        <taxon>Pseudomonadati</taxon>
        <taxon>Pseudomonadota</taxon>
        <taxon>Betaproteobacteria</taxon>
        <taxon>Burkholderiales</taxon>
        <taxon>Oxalobacteraceae</taxon>
        <taxon>Telluria group</taxon>
        <taxon>Massilia</taxon>
    </lineage>
</organism>
<feature type="domain" description="SHSP" evidence="3">
    <location>
        <begin position="37"/>
        <end position="147"/>
    </location>
</feature>
<dbReference type="InterPro" id="IPR031107">
    <property type="entry name" value="Small_HSP"/>
</dbReference>
<evidence type="ECO:0000313" key="5">
    <source>
        <dbReference type="Proteomes" id="UP000230390"/>
    </source>
</evidence>
<comment type="similarity">
    <text evidence="1 2">Belongs to the small heat shock protein (HSP20) family.</text>
</comment>
<evidence type="ECO:0000313" key="4">
    <source>
        <dbReference type="EMBL" id="PIL45010.1"/>
    </source>
</evidence>
<evidence type="ECO:0000256" key="2">
    <source>
        <dbReference type="RuleBase" id="RU003616"/>
    </source>
</evidence>
<dbReference type="CDD" id="cd06464">
    <property type="entry name" value="ACD_sHsps-like"/>
    <property type="match status" value="1"/>
</dbReference>
<accession>A0A2G8TG33</accession>
<dbReference type="OrthoDB" id="9808910at2"/>
<dbReference type="RefSeq" id="WP_099788514.1">
    <property type="nucleotide sequence ID" value="NZ_JBHLYV010000032.1"/>
</dbReference>
<keyword evidence="5" id="KW-1185">Reference proteome</keyword>
<dbReference type="InterPro" id="IPR008978">
    <property type="entry name" value="HSP20-like_chaperone"/>
</dbReference>
<evidence type="ECO:0000259" key="3">
    <source>
        <dbReference type="PROSITE" id="PS01031"/>
    </source>
</evidence>
<dbReference type="SUPFAM" id="SSF49764">
    <property type="entry name" value="HSP20-like chaperones"/>
    <property type="match status" value="1"/>
</dbReference>
<dbReference type="Proteomes" id="UP000230390">
    <property type="component" value="Unassembled WGS sequence"/>
</dbReference>
<protein>
    <submittedName>
        <fullName evidence="4">Stress protein</fullName>
    </submittedName>
</protein>
<reference evidence="4 5" key="1">
    <citation type="submission" date="2017-10" db="EMBL/GenBank/DDBJ databases">
        <title>Massilia psychrophilum sp. nov., a novel purple-pigmented bacterium isolated from Tianshan glacier, Xinjiang Municipality, China.</title>
        <authorList>
            <person name="Wang H."/>
        </authorList>
    </citation>
    <scope>NUCLEOTIDE SEQUENCE [LARGE SCALE GENOMIC DNA]</scope>
    <source>
        <strain evidence="4 5">JCM 30074</strain>
    </source>
</reference>
<dbReference type="EMBL" id="PDOC01000005">
    <property type="protein sequence ID" value="PIL45010.1"/>
    <property type="molecule type" value="Genomic_DNA"/>
</dbReference>
<dbReference type="PANTHER" id="PTHR11527">
    <property type="entry name" value="HEAT-SHOCK PROTEIN 20 FAMILY MEMBER"/>
    <property type="match status" value="1"/>
</dbReference>
<dbReference type="Gene3D" id="2.60.40.790">
    <property type="match status" value="1"/>
</dbReference>